<reference evidence="2 3" key="1">
    <citation type="submission" date="2020-09" db="EMBL/GenBank/DDBJ databases">
        <title>Isolation and identification of active actinomycetes.</title>
        <authorList>
            <person name="Li X."/>
        </authorList>
    </citation>
    <scope>NUCLEOTIDE SEQUENCE [LARGE SCALE GENOMIC DNA]</scope>
    <source>
        <strain evidence="2 3">NEAU-LLC</strain>
    </source>
</reference>
<dbReference type="Gene3D" id="1.25.40.10">
    <property type="entry name" value="Tetratricopeptide repeat domain"/>
    <property type="match status" value="1"/>
</dbReference>
<protein>
    <submittedName>
        <fullName evidence="2">CHAT domain-containing protein</fullName>
    </submittedName>
</protein>
<evidence type="ECO:0000313" key="2">
    <source>
        <dbReference type="EMBL" id="MBD3943188.1"/>
    </source>
</evidence>
<dbReference type="InterPro" id="IPR024983">
    <property type="entry name" value="CHAT_dom"/>
</dbReference>
<organism evidence="2 3">
    <name type="scientific">Microbacterium helvum</name>
    <dbReference type="NCBI Taxonomy" id="2773713"/>
    <lineage>
        <taxon>Bacteria</taxon>
        <taxon>Bacillati</taxon>
        <taxon>Actinomycetota</taxon>
        <taxon>Actinomycetes</taxon>
        <taxon>Micrococcales</taxon>
        <taxon>Microbacteriaceae</taxon>
        <taxon>Microbacterium</taxon>
    </lineage>
</organism>
<dbReference type="RefSeq" id="WP_191172797.1">
    <property type="nucleotide sequence ID" value="NZ_JACXZS010000011.1"/>
</dbReference>
<gene>
    <name evidence="2" type="ORF">IF188_15955</name>
</gene>
<feature type="domain" description="CHAT" evidence="1">
    <location>
        <begin position="583"/>
        <end position="807"/>
    </location>
</feature>
<name>A0ABR8NRC0_9MICO</name>
<dbReference type="EMBL" id="JACXZS010000011">
    <property type="protein sequence ID" value="MBD3943188.1"/>
    <property type="molecule type" value="Genomic_DNA"/>
</dbReference>
<dbReference type="Pfam" id="PF12770">
    <property type="entry name" value="CHAT"/>
    <property type="match status" value="1"/>
</dbReference>
<sequence>MGRTAHQLHREGVELANRGQLTSAQRVLSRASELTDDPDLGARIASTLAVTYARTGDLARAESLCRQAWEAPNVQSSTRALVAGQMGAIAQAAGRLDDAQHWISQAIAAVDEPMARATLLQNRSYIGMQRRDLLRARADTAEAAELYTRQGAHVDAAEANHDLGYIDLLRGDLVGALARMTDARQTLADASRAGGAISDADRAEVLRDAGLVREAEELLVSAARIFGAIRMKPERAKAEYALARSLLNHDPVRAGVVAGTAARRFRLVGSETWAARAEALRLRARLAAGQVVNLGRRVPEGRQTPQPAEVAEAARALEKQGLRTDAVALRLSFELWAARHGRPPAFPAATRVSSTAPMDVRLLAHEVRAARAQRGGRQVAVRSHARAGLDELFGWQRQFGSLDLQTSVVWHGHGLVGIGLQSAVRSGRPDVVFEWSERARHLNLQVVPLRPPPDPELADELAELRMLRADGDGWPSNPRAIELQNSARRRQWATTRSAAVRHRATLEDAQGSLDASTAIVAYVYSVDAVHALVVTSEAATLVDLGAWDSIRRMLPGLRGDLDMSAAVQHGPLAGVVRRSLEDRLGELSQALVTPVLHAVGDRRLVVTAPGVLNGVPWAMLPALRGRVFTLAASASRWLSLRRETSPRSLSAGFAAGPRVPRAIEEVVRASMAWPDRIVMEDARIADITRVAASVDVLHIAAHGRHAADNPMFSGLELADGTLFGYDIDLIENVPGTIVLSACEVGRSSVRWGEEAVGMTRVWLHAGARCVVAAPVVVADDDACELLAAMHEGLATGIPPSVALAEASERTGIVAPFQVHGAGF</sequence>
<accession>A0ABR8NRC0</accession>
<dbReference type="InterPro" id="IPR011990">
    <property type="entry name" value="TPR-like_helical_dom_sf"/>
</dbReference>
<comment type="caution">
    <text evidence="2">The sequence shown here is derived from an EMBL/GenBank/DDBJ whole genome shotgun (WGS) entry which is preliminary data.</text>
</comment>
<dbReference type="Proteomes" id="UP000598426">
    <property type="component" value="Unassembled WGS sequence"/>
</dbReference>
<proteinExistence type="predicted"/>
<evidence type="ECO:0000259" key="1">
    <source>
        <dbReference type="Pfam" id="PF12770"/>
    </source>
</evidence>
<evidence type="ECO:0000313" key="3">
    <source>
        <dbReference type="Proteomes" id="UP000598426"/>
    </source>
</evidence>
<dbReference type="SUPFAM" id="SSF48452">
    <property type="entry name" value="TPR-like"/>
    <property type="match status" value="1"/>
</dbReference>
<keyword evidence="3" id="KW-1185">Reference proteome</keyword>